<dbReference type="GO" id="GO:0005737">
    <property type="term" value="C:cytoplasm"/>
    <property type="evidence" value="ECO:0007669"/>
    <property type="project" value="TreeGrafter"/>
</dbReference>
<dbReference type="Gene3D" id="3.90.70.10">
    <property type="entry name" value="Cysteine proteinases"/>
    <property type="match status" value="1"/>
</dbReference>
<dbReference type="PROSITE" id="PS50203">
    <property type="entry name" value="CALPAIN_CAT"/>
    <property type="match status" value="1"/>
</dbReference>
<keyword evidence="8" id="KW-1185">Reference proteome</keyword>
<dbReference type="InterPro" id="IPR038765">
    <property type="entry name" value="Papain-like_cys_pep_sf"/>
</dbReference>
<dbReference type="PANTHER" id="PTHR10183:SF433">
    <property type="entry name" value="CALPAIN-A-RELATED"/>
    <property type="match status" value="1"/>
</dbReference>
<evidence type="ECO:0000313" key="9">
    <source>
        <dbReference type="WBParaSite" id="ACRNAN_Path_1270.g4961.t1"/>
    </source>
</evidence>
<dbReference type="Proteomes" id="UP000887540">
    <property type="component" value="Unplaced"/>
</dbReference>
<evidence type="ECO:0000259" key="7">
    <source>
        <dbReference type="PROSITE" id="PS50203"/>
    </source>
</evidence>
<sequence>MEDVDYLKNSTTVNITIEEIAQLVNIPIEYANHVNYYFTEYSCEGYRLAPELFILIGIIPLNIDIEFNWKIYVQESKNLNEMEKELLNYILIKGKKLSSKMCWVYRQQIYIALILKRLSNKDTLQSIADAFELTISRVKQIQEACFTNGQAVDRFINSLHQHCQWKYHIPRTVDKIDPKSNIEILSDNDKEKLNGVIKYMKHQVDDKNNQSSSDESDLSSNILPITQSLDDVEISSNWEHEMVKHRLYQAAKTVRNQIAKTFHEHHEKLLSSTQPNDSKEFEKINASHLLDQGFKLNDDGLFEDLNFTPEKAISAENIVWQRPQQLVKNPKFIADGQNRTDIKQGYIGDCWFLAAIANLTLCEKLFFKVVPMDQSFSKEHGYVGVFRFNFWQYGTWKEVIVDDLLPTIEGDRYGVSSSDPDEMWSSLLEKAYAKLHGSYEALDGGATRNALVDLTGGLSDFIGLKNPPENLPALIKRGLEIGCFFGCAYDKNSSIEYGLRSGHAYSVTGFIEKTIDGKCLRLVRVRNPWGNTEYTGPYSDKSKFWKIFSKKERKEISNRFDEDGEFWMEYTDFLQFFEFFDICHVYPDIYAYFRLGCEMDNLQKSTWTSCIFEGHMSTKKDLKLAYFLMRFEIFYDFHKPRIESNQRIRRQEQSGQQGQQKADETKCPPMIRHTFLMPLQIYTILGRTSST</sequence>
<feature type="active site" evidence="5 6">
    <location>
        <position position="350"/>
    </location>
</feature>
<keyword evidence="3 6" id="KW-0378">Hydrolase</keyword>
<evidence type="ECO:0000313" key="8">
    <source>
        <dbReference type="Proteomes" id="UP000887540"/>
    </source>
</evidence>
<evidence type="ECO:0000256" key="5">
    <source>
        <dbReference type="PIRSR" id="PIRSR622684-1"/>
    </source>
</evidence>
<dbReference type="GO" id="GO:0006508">
    <property type="term" value="P:proteolysis"/>
    <property type="evidence" value="ECO:0007669"/>
    <property type="project" value="UniProtKB-KW"/>
</dbReference>
<organism evidence="8 9">
    <name type="scientific">Acrobeloides nanus</name>
    <dbReference type="NCBI Taxonomy" id="290746"/>
    <lineage>
        <taxon>Eukaryota</taxon>
        <taxon>Metazoa</taxon>
        <taxon>Ecdysozoa</taxon>
        <taxon>Nematoda</taxon>
        <taxon>Chromadorea</taxon>
        <taxon>Rhabditida</taxon>
        <taxon>Tylenchina</taxon>
        <taxon>Cephalobomorpha</taxon>
        <taxon>Cephaloboidea</taxon>
        <taxon>Cephalobidae</taxon>
        <taxon>Acrobeloides</taxon>
    </lineage>
</organism>
<dbReference type="InterPro" id="IPR000169">
    <property type="entry name" value="Pept_cys_AS"/>
</dbReference>
<dbReference type="CDD" id="cd00044">
    <property type="entry name" value="CysPc"/>
    <property type="match status" value="1"/>
</dbReference>
<dbReference type="SUPFAM" id="SSF54001">
    <property type="entry name" value="Cysteine proteinases"/>
    <property type="match status" value="1"/>
</dbReference>
<keyword evidence="2 6" id="KW-0645">Protease</keyword>
<evidence type="ECO:0000256" key="1">
    <source>
        <dbReference type="ARBA" id="ARBA00007623"/>
    </source>
</evidence>
<proteinExistence type="inferred from homology"/>
<feature type="active site" evidence="5 6">
    <location>
        <position position="527"/>
    </location>
</feature>
<dbReference type="PRINTS" id="PR00704">
    <property type="entry name" value="CALPAIN"/>
</dbReference>
<evidence type="ECO:0000256" key="6">
    <source>
        <dbReference type="PROSITE-ProRule" id="PRU00239"/>
    </source>
</evidence>
<dbReference type="SMART" id="SM00230">
    <property type="entry name" value="CysPc"/>
    <property type="match status" value="1"/>
</dbReference>
<dbReference type="GO" id="GO:0004198">
    <property type="term" value="F:calcium-dependent cysteine-type endopeptidase activity"/>
    <property type="evidence" value="ECO:0007669"/>
    <property type="project" value="InterPro"/>
</dbReference>
<protein>
    <submittedName>
        <fullName evidence="9">Calpain catalytic domain-containing protein</fullName>
    </submittedName>
</protein>
<dbReference type="Pfam" id="PF00648">
    <property type="entry name" value="Peptidase_C2"/>
    <property type="match status" value="1"/>
</dbReference>
<dbReference type="InterPro" id="IPR001300">
    <property type="entry name" value="Peptidase_C2_calpain_cat"/>
</dbReference>
<evidence type="ECO:0000256" key="3">
    <source>
        <dbReference type="ARBA" id="ARBA00022801"/>
    </source>
</evidence>
<evidence type="ECO:0000256" key="4">
    <source>
        <dbReference type="ARBA" id="ARBA00022807"/>
    </source>
</evidence>
<dbReference type="FunFam" id="3.90.70.10:FF:000114">
    <property type="entry name" value="Calpain a"/>
    <property type="match status" value="1"/>
</dbReference>
<dbReference type="AlphaFoldDB" id="A0A914BYH8"/>
<feature type="active site" evidence="5 6">
    <location>
        <position position="503"/>
    </location>
</feature>
<reference evidence="9" key="1">
    <citation type="submission" date="2022-11" db="UniProtKB">
        <authorList>
            <consortium name="WormBaseParasite"/>
        </authorList>
    </citation>
    <scope>IDENTIFICATION</scope>
</reference>
<feature type="domain" description="Calpain catalytic" evidence="7">
    <location>
        <begin position="288"/>
        <end position="586"/>
    </location>
</feature>
<keyword evidence="4 6" id="KW-0788">Thiol protease</keyword>
<dbReference type="InterPro" id="IPR022684">
    <property type="entry name" value="Calpain_cysteine_protease"/>
</dbReference>
<comment type="similarity">
    <text evidence="1">Belongs to the peptidase C2 family.</text>
</comment>
<dbReference type="WBParaSite" id="ACRNAN_Path_1270.g4961.t1">
    <property type="protein sequence ID" value="ACRNAN_Path_1270.g4961.t1"/>
    <property type="gene ID" value="ACRNAN_Path_1270.g4961"/>
</dbReference>
<dbReference type="PANTHER" id="PTHR10183">
    <property type="entry name" value="CALPAIN"/>
    <property type="match status" value="1"/>
</dbReference>
<evidence type="ECO:0000256" key="2">
    <source>
        <dbReference type="ARBA" id="ARBA00022670"/>
    </source>
</evidence>
<name>A0A914BYH8_9BILA</name>
<accession>A0A914BYH8</accession>
<dbReference type="PROSITE" id="PS00139">
    <property type="entry name" value="THIOL_PROTEASE_CYS"/>
    <property type="match status" value="1"/>
</dbReference>